<evidence type="ECO:0000259" key="7">
    <source>
        <dbReference type="PROSITE" id="PS50111"/>
    </source>
</evidence>
<dbReference type="PANTHER" id="PTHR32089">
    <property type="entry name" value="METHYL-ACCEPTING CHEMOTAXIS PROTEIN MCPB"/>
    <property type="match status" value="1"/>
</dbReference>
<dbReference type="GO" id="GO:0006935">
    <property type="term" value="P:chemotaxis"/>
    <property type="evidence" value="ECO:0007669"/>
    <property type="project" value="InterPro"/>
</dbReference>
<gene>
    <name evidence="9" type="ORF">H0S73_09925</name>
</gene>
<dbReference type="GO" id="GO:0020037">
    <property type="term" value="F:heme binding"/>
    <property type="evidence" value="ECO:0007669"/>
    <property type="project" value="InterPro"/>
</dbReference>
<dbReference type="GO" id="GO:0005886">
    <property type="term" value="C:plasma membrane"/>
    <property type="evidence" value="ECO:0007669"/>
    <property type="project" value="UniProtKB-SubCell"/>
</dbReference>
<dbReference type="Gene3D" id="1.10.287.950">
    <property type="entry name" value="Methyl-accepting chemotaxis protein"/>
    <property type="match status" value="1"/>
</dbReference>
<keyword evidence="10" id="KW-1185">Reference proteome</keyword>
<dbReference type="Pfam" id="PF00015">
    <property type="entry name" value="MCPsignal"/>
    <property type="match status" value="1"/>
</dbReference>
<dbReference type="InterPro" id="IPR012292">
    <property type="entry name" value="Globin/Proto"/>
</dbReference>
<evidence type="ECO:0000256" key="4">
    <source>
        <dbReference type="ARBA" id="ARBA00029447"/>
    </source>
</evidence>
<evidence type="ECO:0000313" key="9">
    <source>
        <dbReference type="EMBL" id="MBA1156442.1"/>
    </source>
</evidence>
<feature type="domain" description="T-SNARE coiled-coil homology" evidence="8">
    <location>
        <begin position="351"/>
        <end position="413"/>
    </location>
</feature>
<keyword evidence="6" id="KW-0175">Coiled coil</keyword>
<dbReference type="GO" id="GO:0019825">
    <property type="term" value="F:oxygen binding"/>
    <property type="evidence" value="ECO:0007669"/>
    <property type="project" value="InterPro"/>
</dbReference>
<evidence type="ECO:0000259" key="8">
    <source>
        <dbReference type="PROSITE" id="PS50192"/>
    </source>
</evidence>
<dbReference type="PRINTS" id="PR00260">
    <property type="entry name" value="CHEMTRNSDUCR"/>
</dbReference>
<dbReference type="InterPro" id="IPR039379">
    <property type="entry name" value="Protoglobin_sensor_dom"/>
</dbReference>
<dbReference type="PANTHER" id="PTHR32089:SF112">
    <property type="entry name" value="LYSOZYME-LIKE PROTEIN-RELATED"/>
    <property type="match status" value="1"/>
</dbReference>
<keyword evidence="3 5" id="KW-0807">Transducer</keyword>
<dbReference type="GO" id="GO:0004888">
    <property type="term" value="F:transmembrane signaling receptor activity"/>
    <property type="evidence" value="ECO:0007669"/>
    <property type="project" value="InterPro"/>
</dbReference>
<dbReference type="AlphaFoldDB" id="A0A838BNJ6"/>
<evidence type="ECO:0000256" key="6">
    <source>
        <dbReference type="SAM" id="Coils"/>
    </source>
</evidence>
<dbReference type="InterPro" id="IPR000727">
    <property type="entry name" value="T_SNARE_dom"/>
</dbReference>
<dbReference type="Proteomes" id="UP000572984">
    <property type="component" value="Unassembled WGS sequence"/>
</dbReference>
<dbReference type="SUPFAM" id="SSF58104">
    <property type="entry name" value="Methyl-accepting chemotaxis protein (MCP) signaling domain"/>
    <property type="match status" value="1"/>
</dbReference>
<feature type="domain" description="Methyl-accepting transducer" evidence="7">
    <location>
        <begin position="199"/>
        <end position="435"/>
    </location>
</feature>
<accession>A0A838BNJ6</accession>
<protein>
    <submittedName>
        <fullName evidence="9">Globin-coupled sensor protein</fullName>
    </submittedName>
</protein>
<dbReference type="InterPro" id="IPR004090">
    <property type="entry name" value="Chemotax_Me-accpt_rcpt"/>
</dbReference>
<comment type="subcellular location">
    <subcellularLocation>
        <location evidence="1">Cell inner membrane</location>
        <topology evidence="1">Multi-pass membrane protein</topology>
    </subcellularLocation>
</comment>
<dbReference type="SUPFAM" id="SSF46458">
    <property type="entry name" value="Globin-like"/>
    <property type="match status" value="1"/>
</dbReference>
<proteinExistence type="inferred from homology"/>
<dbReference type="SMART" id="SM00283">
    <property type="entry name" value="MA"/>
    <property type="match status" value="1"/>
</dbReference>
<dbReference type="Pfam" id="PF11563">
    <property type="entry name" value="Protoglobin"/>
    <property type="match status" value="1"/>
</dbReference>
<dbReference type="InterPro" id="IPR004089">
    <property type="entry name" value="MCPsignal_dom"/>
</dbReference>
<comment type="similarity">
    <text evidence="4">Belongs to the methyl-accepting chemotaxis (MCP) protein family.</text>
</comment>
<evidence type="ECO:0000256" key="3">
    <source>
        <dbReference type="ARBA" id="ARBA00023224"/>
    </source>
</evidence>
<evidence type="ECO:0000313" key="10">
    <source>
        <dbReference type="Proteomes" id="UP000572984"/>
    </source>
</evidence>
<reference evidence="9 10" key="1">
    <citation type="submission" date="2020-07" db="EMBL/GenBank/DDBJ databases">
        <title>Draft genome and description of Microvirga mediterraneensis Marseille-Q2068 sp. nov.</title>
        <authorList>
            <person name="Boxberger M."/>
        </authorList>
    </citation>
    <scope>NUCLEOTIDE SEQUENCE [LARGE SCALE GENOMIC DNA]</scope>
    <source>
        <strain evidence="9 10">Marseille-Q2068</strain>
    </source>
</reference>
<keyword evidence="2" id="KW-0472">Membrane</keyword>
<evidence type="ECO:0000256" key="5">
    <source>
        <dbReference type="PROSITE-ProRule" id="PRU00284"/>
    </source>
</evidence>
<keyword evidence="2" id="KW-0997">Cell inner membrane</keyword>
<evidence type="ECO:0000256" key="1">
    <source>
        <dbReference type="ARBA" id="ARBA00004429"/>
    </source>
</evidence>
<organism evidence="9 10">
    <name type="scientific">Microvirga mediterraneensis</name>
    <dbReference type="NCBI Taxonomy" id="2754695"/>
    <lineage>
        <taxon>Bacteria</taxon>
        <taxon>Pseudomonadati</taxon>
        <taxon>Pseudomonadota</taxon>
        <taxon>Alphaproteobacteria</taxon>
        <taxon>Hyphomicrobiales</taxon>
        <taxon>Methylobacteriaceae</taxon>
        <taxon>Microvirga</taxon>
    </lineage>
</organism>
<dbReference type="InterPro" id="IPR044398">
    <property type="entry name" value="Globin-sensor_dom"/>
</dbReference>
<evidence type="ECO:0000256" key="2">
    <source>
        <dbReference type="ARBA" id="ARBA00022519"/>
    </source>
</evidence>
<feature type="coiled-coil region" evidence="6">
    <location>
        <begin position="424"/>
        <end position="451"/>
    </location>
</feature>
<dbReference type="CDD" id="cd01068">
    <property type="entry name" value="globin_sensor"/>
    <property type="match status" value="1"/>
</dbReference>
<dbReference type="EMBL" id="JACDXJ010000001">
    <property type="protein sequence ID" value="MBA1156442.1"/>
    <property type="molecule type" value="Genomic_DNA"/>
</dbReference>
<dbReference type="InterPro" id="IPR009050">
    <property type="entry name" value="Globin-like_sf"/>
</dbReference>
<dbReference type="GO" id="GO:0007165">
    <property type="term" value="P:signal transduction"/>
    <property type="evidence" value="ECO:0007669"/>
    <property type="project" value="UniProtKB-KW"/>
</dbReference>
<dbReference type="Gene3D" id="1.10.490.10">
    <property type="entry name" value="Globins"/>
    <property type="match status" value="1"/>
</dbReference>
<dbReference type="PROSITE" id="PS50192">
    <property type="entry name" value="T_SNARE"/>
    <property type="match status" value="1"/>
</dbReference>
<comment type="caution">
    <text evidence="9">The sequence shown here is derived from an EMBL/GenBank/DDBJ whole genome shotgun (WGS) entry which is preliminary data.</text>
</comment>
<keyword evidence="2" id="KW-1003">Cell membrane</keyword>
<name>A0A838BNJ6_9HYPH</name>
<sequence length="455" mass="49150">MSAEDEIWERIVQNDLFLAERLEFLGIDDGICRELRGIWQDISPELPKILEGFYAHMHRQPQLSRLIGTQQSRLVSAQMQHWGRLFSGSFDGAYVEGIRRIGLIHNKIGLEPRWYIGGYAFILSELIHVLSRKHRFSGGTLARKLAAVNQAVMLDMDFAISVYQEAFVQDRQKKGEDLSQAVASFSDAVQESLEISGQASSALSESATVLDEATGSARSLAVQVTTAAEQTASHMQSGAAATEQLASSVREIGEQASRSADVARHALESSQRTKETVNGLAEQAKEIGDVVDLIERIAAQTNLLALNATIEAARAGEMGKGFAVVAQEVKTLANQTARATTEIGSRIGAIQEATQRSVSEIDNIGRIMEELSGIATAIAAAVEEQAAVTSEISVNVNQTTDHTHAVVRSIEALTGSTSSAAAAAQEVSSAKHTLDQQLQRLRQDIDRFLATARAA</sequence>
<dbReference type="PROSITE" id="PS50111">
    <property type="entry name" value="CHEMOTAXIS_TRANSDUC_2"/>
    <property type="match status" value="1"/>
</dbReference>